<feature type="transmembrane region" description="Helical" evidence="1">
    <location>
        <begin position="94"/>
        <end position="119"/>
    </location>
</feature>
<feature type="transmembrane region" description="Helical" evidence="1">
    <location>
        <begin position="206"/>
        <end position="231"/>
    </location>
</feature>
<organism evidence="2 3">
    <name type="scientific">Clytia hemisphaerica</name>
    <dbReference type="NCBI Taxonomy" id="252671"/>
    <lineage>
        <taxon>Eukaryota</taxon>
        <taxon>Metazoa</taxon>
        <taxon>Cnidaria</taxon>
        <taxon>Hydrozoa</taxon>
        <taxon>Hydroidolina</taxon>
        <taxon>Leptothecata</taxon>
        <taxon>Obeliida</taxon>
        <taxon>Clytiidae</taxon>
        <taxon>Clytia</taxon>
    </lineage>
</organism>
<proteinExistence type="predicted"/>
<evidence type="ECO:0000313" key="3">
    <source>
        <dbReference type="Proteomes" id="UP000594262"/>
    </source>
</evidence>
<accession>A0A7M5X4V2</accession>
<keyword evidence="1" id="KW-0472">Membrane</keyword>
<dbReference type="AlphaFoldDB" id="A0A7M5X4V2"/>
<feature type="transmembrane region" description="Helical" evidence="1">
    <location>
        <begin position="243"/>
        <end position="264"/>
    </location>
</feature>
<evidence type="ECO:0000256" key="1">
    <source>
        <dbReference type="SAM" id="Phobius"/>
    </source>
</evidence>
<feature type="transmembrane region" description="Helical" evidence="1">
    <location>
        <begin position="179"/>
        <end position="200"/>
    </location>
</feature>
<reference evidence="2" key="1">
    <citation type="submission" date="2021-01" db="UniProtKB">
        <authorList>
            <consortium name="EnsemblMetazoa"/>
        </authorList>
    </citation>
    <scope>IDENTIFICATION</scope>
</reference>
<dbReference type="Proteomes" id="UP000594262">
    <property type="component" value="Unplaced"/>
</dbReference>
<evidence type="ECO:0000313" key="2">
    <source>
        <dbReference type="EnsemblMetazoa" id="CLYHEMP017772.1"/>
    </source>
</evidence>
<feature type="transmembrane region" description="Helical" evidence="1">
    <location>
        <begin position="7"/>
        <end position="26"/>
    </location>
</feature>
<keyword evidence="1" id="KW-0812">Transmembrane</keyword>
<keyword evidence="1" id="KW-1133">Transmembrane helix</keyword>
<sequence length="440" mass="51172">MKHLLSILLISLTTATMVYICVWSYFSETLTIQKRFYIDDENYEDFDVISVDNQENKTLNIASLSIICFWTLFWNGLLVIFLQCSPHIDRSAVFLLQQTVFLGLTTYGLILVIVSYLFIKTMTIKIILEFHDMDTRDSFSTIMQSQWSLLFTLQLIYCFYISLRYYLTHREHGMIEVAWGCKLFFFVVVSVFPYLIFLLINSSAVSLWVVFLVGSSFLLLVSIVELIFLVVRRRRQHVNQITLPVLWCYLLVNTFYVFCSYSFFVSIMDYLSEIFRKIFRKNIVFIGDCNYNKLVLAVVLVGPLFNSFCAIFLDRNLRKTFFERFTLAECCCRQQQHLNLNNENEPLLGNQVEDVRNIEGNVEDFRTGVHQDRLEDHACYGAHEVREVDVRTMPRQAPELDVACAAHSAPFDDEAAYDVTKGAHGARPDTLITQKTNTDK</sequence>
<dbReference type="EnsemblMetazoa" id="CLYHEMT017772.1">
    <property type="protein sequence ID" value="CLYHEMP017772.1"/>
    <property type="gene ID" value="CLYHEMG017772"/>
</dbReference>
<feature type="transmembrane region" description="Helical" evidence="1">
    <location>
        <begin position="61"/>
        <end position="82"/>
    </location>
</feature>
<protein>
    <submittedName>
        <fullName evidence="2">Uncharacterized protein</fullName>
    </submittedName>
</protein>
<name>A0A7M5X4V2_9CNID</name>
<feature type="transmembrane region" description="Helical" evidence="1">
    <location>
        <begin position="294"/>
        <end position="313"/>
    </location>
</feature>
<keyword evidence="3" id="KW-1185">Reference proteome</keyword>